<dbReference type="GO" id="GO:0015093">
    <property type="term" value="F:ferrous iron transmembrane transporter activity"/>
    <property type="evidence" value="ECO:0007669"/>
    <property type="project" value="TreeGrafter"/>
</dbReference>
<evidence type="ECO:0000256" key="6">
    <source>
        <dbReference type="SAM" id="Phobius"/>
    </source>
</evidence>
<dbReference type="GO" id="GO:0033573">
    <property type="term" value="C:high-affinity iron permease complex"/>
    <property type="evidence" value="ECO:0007669"/>
    <property type="project" value="InterPro"/>
</dbReference>
<dbReference type="EMBL" id="UOGB01000059">
    <property type="protein sequence ID" value="VAX16536.1"/>
    <property type="molecule type" value="Genomic_DNA"/>
</dbReference>
<comment type="subcellular location">
    <subcellularLocation>
        <location evidence="1">Membrane</location>
        <topology evidence="1">Multi-pass membrane protein</topology>
    </subcellularLocation>
</comment>
<feature type="transmembrane region" description="Helical" evidence="6">
    <location>
        <begin position="38"/>
        <end position="58"/>
    </location>
</feature>
<comment type="similarity">
    <text evidence="2">Belongs to the oxidase-dependent Fe transporter (OFeT) (TC 9.A.10.1) family.</text>
</comment>
<dbReference type="PANTHER" id="PTHR31632">
    <property type="entry name" value="IRON TRANSPORTER FTH1"/>
    <property type="match status" value="1"/>
</dbReference>
<keyword evidence="4 6" id="KW-1133">Transmembrane helix</keyword>
<organism evidence="7">
    <name type="scientific">hydrothermal vent metagenome</name>
    <dbReference type="NCBI Taxonomy" id="652676"/>
    <lineage>
        <taxon>unclassified sequences</taxon>
        <taxon>metagenomes</taxon>
        <taxon>ecological metagenomes</taxon>
    </lineage>
</organism>
<dbReference type="Pfam" id="PF03239">
    <property type="entry name" value="FTR1"/>
    <property type="match status" value="1"/>
</dbReference>
<keyword evidence="3 6" id="KW-0812">Transmembrane</keyword>
<evidence type="ECO:0000256" key="3">
    <source>
        <dbReference type="ARBA" id="ARBA00022692"/>
    </source>
</evidence>
<dbReference type="PANTHER" id="PTHR31632:SF2">
    <property type="entry name" value="PLASMA MEMBRANE IRON PERMEASE"/>
    <property type="match status" value="1"/>
</dbReference>
<dbReference type="InterPro" id="IPR004923">
    <property type="entry name" value="FTR1/Fip1/EfeU"/>
</dbReference>
<feature type="transmembrane region" description="Helical" evidence="6">
    <location>
        <begin position="70"/>
        <end position="89"/>
    </location>
</feature>
<feature type="transmembrane region" description="Helical" evidence="6">
    <location>
        <begin position="148"/>
        <end position="168"/>
    </location>
</feature>
<evidence type="ECO:0008006" key="8">
    <source>
        <dbReference type="Google" id="ProtNLM"/>
    </source>
</evidence>
<keyword evidence="5 6" id="KW-0472">Membrane</keyword>
<accession>A0A3B1BE47</accession>
<protein>
    <recommendedName>
        <fullName evidence="8">Ferrous iron transport permease EfeU</fullName>
    </recommendedName>
</protein>
<proteinExistence type="inferred from homology"/>
<gene>
    <name evidence="7" type="ORF">MNBD_NITROSPINAE03-132</name>
</gene>
<name>A0A3B1BE47_9ZZZZ</name>
<evidence type="ECO:0000256" key="1">
    <source>
        <dbReference type="ARBA" id="ARBA00004141"/>
    </source>
</evidence>
<evidence type="ECO:0000256" key="5">
    <source>
        <dbReference type="ARBA" id="ARBA00023136"/>
    </source>
</evidence>
<feature type="transmembrane region" description="Helical" evidence="6">
    <location>
        <begin position="230"/>
        <end position="253"/>
    </location>
</feature>
<evidence type="ECO:0000256" key="2">
    <source>
        <dbReference type="ARBA" id="ARBA00008333"/>
    </source>
</evidence>
<feature type="transmembrane region" description="Helical" evidence="6">
    <location>
        <begin position="6"/>
        <end position="26"/>
    </location>
</feature>
<sequence>MTGGLLITFREGLEAFLVVGIILSFLNRVDLKRYNKWVYAGVGLGLVTAFALAFFFQLFYSGFQSARAELYIKIAIMGFAVLMLTYMLVWMARNSRRIKGSVEKRLDDIVSAGNIVALVFMAYLAILREGFETVLFLGALYGAEMGEAALYGSLIGLALAIAVTTAIFKGMKKVPIHLFFKITGALVLVIAAGLLNNMIGIMQDINLLPVVKSAVFDISWLMSDSSDIGIFFKALFGYTSAPSLLQIASYMIYMTGSVYLLTRTGRPAAKGELAHA</sequence>
<reference evidence="7" key="1">
    <citation type="submission" date="2018-06" db="EMBL/GenBank/DDBJ databases">
        <authorList>
            <person name="Zhirakovskaya E."/>
        </authorList>
    </citation>
    <scope>NUCLEOTIDE SEQUENCE</scope>
</reference>
<dbReference type="AlphaFoldDB" id="A0A3B1BE47"/>
<feature type="transmembrane region" description="Helical" evidence="6">
    <location>
        <begin position="109"/>
        <end position="128"/>
    </location>
</feature>
<evidence type="ECO:0000256" key="4">
    <source>
        <dbReference type="ARBA" id="ARBA00022989"/>
    </source>
</evidence>
<evidence type="ECO:0000313" key="7">
    <source>
        <dbReference type="EMBL" id="VAX16536.1"/>
    </source>
</evidence>
<feature type="transmembrane region" description="Helical" evidence="6">
    <location>
        <begin position="180"/>
        <end position="199"/>
    </location>
</feature>